<dbReference type="Gene3D" id="1.20.1560.10">
    <property type="entry name" value="ABC transporter type 1, transmembrane domain"/>
    <property type="match status" value="1"/>
</dbReference>
<evidence type="ECO:0000256" key="1">
    <source>
        <dbReference type="ARBA" id="ARBA00004141"/>
    </source>
</evidence>
<evidence type="ECO:0000256" key="4">
    <source>
        <dbReference type="ARBA" id="ARBA00023136"/>
    </source>
</evidence>
<dbReference type="EMBL" id="BJWL01000006">
    <property type="protein sequence ID" value="GFY88629.1"/>
    <property type="molecule type" value="Genomic_DNA"/>
</dbReference>
<keyword evidence="2 5" id="KW-0812">Transmembrane</keyword>
<evidence type="ECO:0000256" key="5">
    <source>
        <dbReference type="SAM" id="Phobius"/>
    </source>
</evidence>
<dbReference type="GO" id="GO:0042626">
    <property type="term" value="F:ATPase-coupled transmembrane transporter activity"/>
    <property type="evidence" value="ECO:0007669"/>
    <property type="project" value="TreeGrafter"/>
</dbReference>
<dbReference type="OrthoDB" id="6500128at2759"/>
<protein>
    <submittedName>
        <fullName evidence="6">Uncharacterized protein</fullName>
    </submittedName>
</protein>
<keyword evidence="3 5" id="KW-1133">Transmembrane helix</keyword>
<evidence type="ECO:0000313" key="6">
    <source>
        <dbReference type="EMBL" id="GFY88629.1"/>
    </source>
</evidence>
<dbReference type="AlphaFoldDB" id="A0A7J0ERM1"/>
<evidence type="ECO:0000256" key="2">
    <source>
        <dbReference type="ARBA" id="ARBA00022692"/>
    </source>
</evidence>
<organism evidence="6 7">
    <name type="scientific">Actinidia rufa</name>
    <dbReference type="NCBI Taxonomy" id="165716"/>
    <lineage>
        <taxon>Eukaryota</taxon>
        <taxon>Viridiplantae</taxon>
        <taxon>Streptophyta</taxon>
        <taxon>Embryophyta</taxon>
        <taxon>Tracheophyta</taxon>
        <taxon>Spermatophyta</taxon>
        <taxon>Magnoliopsida</taxon>
        <taxon>eudicotyledons</taxon>
        <taxon>Gunneridae</taxon>
        <taxon>Pentapetalae</taxon>
        <taxon>asterids</taxon>
        <taxon>Ericales</taxon>
        <taxon>Actinidiaceae</taxon>
        <taxon>Actinidia</taxon>
    </lineage>
</organism>
<reference evidence="6 7" key="1">
    <citation type="submission" date="2019-07" db="EMBL/GenBank/DDBJ databases">
        <title>De Novo Assembly of kiwifruit Actinidia rufa.</title>
        <authorList>
            <person name="Sugita-Konishi S."/>
            <person name="Sato K."/>
            <person name="Mori E."/>
            <person name="Abe Y."/>
            <person name="Kisaki G."/>
            <person name="Hamano K."/>
            <person name="Suezawa K."/>
            <person name="Otani M."/>
            <person name="Fukuda T."/>
            <person name="Manabe T."/>
            <person name="Gomi K."/>
            <person name="Tabuchi M."/>
            <person name="Akimitsu K."/>
            <person name="Kataoka I."/>
        </authorList>
    </citation>
    <scope>NUCLEOTIDE SEQUENCE [LARGE SCALE GENOMIC DNA]</scope>
    <source>
        <strain evidence="7">cv. Fuchu</strain>
    </source>
</reference>
<accession>A0A7J0ERM1</accession>
<proteinExistence type="predicted"/>
<evidence type="ECO:0000313" key="7">
    <source>
        <dbReference type="Proteomes" id="UP000585474"/>
    </source>
</evidence>
<feature type="transmembrane region" description="Helical" evidence="5">
    <location>
        <begin position="20"/>
        <end position="41"/>
    </location>
</feature>
<dbReference type="InterPro" id="IPR036640">
    <property type="entry name" value="ABC1_TM_sf"/>
</dbReference>
<comment type="caution">
    <text evidence="6">The sequence shown here is derived from an EMBL/GenBank/DDBJ whole genome shotgun (WGS) entry which is preliminary data.</text>
</comment>
<keyword evidence="4 5" id="KW-0472">Membrane</keyword>
<dbReference type="PANTHER" id="PTHR24222">
    <property type="entry name" value="ABC TRANSPORTER B FAMILY"/>
    <property type="match status" value="1"/>
</dbReference>
<dbReference type="Proteomes" id="UP000585474">
    <property type="component" value="Unassembled WGS sequence"/>
</dbReference>
<name>A0A7J0ERM1_9ERIC</name>
<comment type="subcellular location">
    <subcellularLocation>
        <location evidence="1">Membrane</location>
        <topology evidence="1">Multi-pass membrane protein</topology>
    </subcellularLocation>
</comment>
<gene>
    <name evidence="6" type="ORF">Acr_06g0005690</name>
</gene>
<dbReference type="GO" id="GO:0005886">
    <property type="term" value="C:plasma membrane"/>
    <property type="evidence" value="ECO:0007669"/>
    <property type="project" value="TreeGrafter"/>
</dbReference>
<keyword evidence="7" id="KW-1185">Reference proteome</keyword>
<dbReference type="PANTHER" id="PTHR24222:SF50">
    <property type="entry name" value="ABC TRANSPORTER B FAMILY MEMBER 9-LIKE ISOFORM X2"/>
    <property type="match status" value="1"/>
</dbReference>
<evidence type="ECO:0000256" key="3">
    <source>
        <dbReference type="ARBA" id="ARBA00022989"/>
    </source>
</evidence>
<sequence length="84" mass="9156">MTEGRERVNNGDQKVAFYRLFSFANRLDIVLMIVGTISAVANGMAQPLMMLTFGNIVNSFGTSVPSTLLHNVSKVFAKESGKDT</sequence>
<dbReference type="InterPro" id="IPR039421">
    <property type="entry name" value="Type_1_exporter"/>
</dbReference>
<dbReference type="GO" id="GO:0005524">
    <property type="term" value="F:ATP binding"/>
    <property type="evidence" value="ECO:0007669"/>
    <property type="project" value="InterPro"/>
</dbReference>